<keyword evidence="3" id="KW-1185">Reference proteome</keyword>
<dbReference type="Proteomes" id="UP000006238">
    <property type="component" value="Unassembled WGS sequence"/>
</dbReference>
<sequence>MKKIYSYEPWLFIFFGLFHLHRIWGLVDRDAYTMFWINAMERKGIFYFGLMGVLTVLCVLGIITFFKNLRYNYWWRWIYQCGGGYLLFDLFAIATGLEF</sequence>
<accession>D4RX73</accession>
<dbReference type="HOGENOM" id="CLU_153811_0_0_9"/>
<gene>
    <name evidence="2" type="ORF">BUTYVIB_00424</name>
</gene>
<keyword evidence="1" id="KW-0472">Membrane</keyword>
<name>D4RX73_9FIRM</name>
<reference evidence="2 3" key="1">
    <citation type="submission" date="2010-02" db="EMBL/GenBank/DDBJ databases">
        <authorList>
            <person name="Weinstock G."/>
            <person name="Sodergren E."/>
            <person name="Clifton S."/>
            <person name="Fulton L."/>
            <person name="Fulton B."/>
            <person name="Courtney L."/>
            <person name="Fronick C."/>
            <person name="Harrison M."/>
            <person name="Strong C."/>
            <person name="Farmer C."/>
            <person name="Delahaunty K."/>
            <person name="Markovic C."/>
            <person name="Hall O."/>
            <person name="Minx P."/>
            <person name="Tomlinson C."/>
            <person name="Mitreva M."/>
            <person name="Nelson J."/>
            <person name="Hou S."/>
            <person name="Wollam A."/>
            <person name="Pepin K.H."/>
            <person name="Johnson M."/>
            <person name="Bhonagiri V."/>
            <person name="Zhang X."/>
            <person name="Suruliraj S."/>
            <person name="Warren W."/>
            <person name="Chinwalla A."/>
            <person name="Mardis E.R."/>
            <person name="Wilson R.K."/>
        </authorList>
    </citation>
    <scope>NUCLEOTIDE SEQUENCE [LARGE SCALE GENOMIC DNA]</scope>
    <source>
        <strain evidence="2 3">DSM 2876</strain>
    </source>
</reference>
<evidence type="ECO:0000313" key="3">
    <source>
        <dbReference type="Proteomes" id="UP000006238"/>
    </source>
</evidence>
<dbReference type="STRING" id="45851.BHV86_02385"/>
<comment type="caution">
    <text evidence="2">The sequence shown here is derived from an EMBL/GenBank/DDBJ whole genome shotgun (WGS) entry which is preliminary data.</text>
</comment>
<evidence type="ECO:0000256" key="1">
    <source>
        <dbReference type="SAM" id="Phobius"/>
    </source>
</evidence>
<evidence type="ECO:0000313" key="2">
    <source>
        <dbReference type="EMBL" id="EFF69235.1"/>
    </source>
</evidence>
<dbReference type="eggNOG" id="ENOG50327B6">
    <property type="taxonomic scope" value="Bacteria"/>
</dbReference>
<keyword evidence="1" id="KW-1133">Transmembrane helix</keyword>
<keyword evidence="1" id="KW-0812">Transmembrane</keyword>
<dbReference type="AlphaFoldDB" id="D4RX73"/>
<feature type="transmembrane region" description="Helical" evidence="1">
    <location>
        <begin position="7"/>
        <end position="24"/>
    </location>
</feature>
<feature type="transmembrane region" description="Helical" evidence="1">
    <location>
        <begin position="77"/>
        <end position="97"/>
    </location>
</feature>
<proteinExistence type="predicted"/>
<dbReference type="EMBL" id="ABWN01000019">
    <property type="protein sequence ID" value="EFF69235.1"/>
    <property type="molecule type" value="Genomic_DNA"/>
</dbReference>
<feature type="transmembrane region" description="Helical" evidence="1">
    <location>
        <begin position="44"/>
        <end position="65"/>
    </location>
</feature>
<organism evidence="2 3">
    <name type="scientific">Eshraghiella crossota DSM 2876</name>
    <dbReference type="NCBI Taxonomy" id="511680"/>
    <lineage>
        <taxon>Bacteria</taxon>
        <taxon>Bacillati</taxon>
        <taxon>Bacillota</taxon>
        <taxon>Clostridia</taxon>
        <taxon>Lachnospirales</taxon>
        <taxon>Lachnospiraceae</taxon>
        <taxon>Eshraghiella</taxon>
    </lineage>
</organism>
<protein>
    <submittedName>
        <fullName evidence="2">Uncharacterized protein</fullName>
    </submittedName>
</protein>